<keyword evidence="4" id="KW-1185">Reference proteome</keyword>
<evidence type="ECO:0000313" key="3">
    <source>
        <dbReference type="EMBL" id="MFC7079675.1"/>
    </source>
</evidence>
<proteinExistence type="predicted"/>
<accession>A0ABD5WJU6</accession>
<reference evidence="3 4" key="1">
    <citation type="journal article" date="2019" name="Int. J. Syst. Evol. Microbiol.">
        <title>The Global Catalogue of Microorganisms (GCM) 10K type strain sequencing project: providing services to taxonomists for standard genome sequencing and annotation.</title>
        <authorList>
            <consortium name="The Broad Institute Genomics Platform"/>
            <consortium name="The Broad Institute Genome Sequencing Center for Infectious Disease"/>
            <person name="Wu L."/>
            <person name="Ma J."/>
        </authorList>
    </citation>
    <scope>NUCLEOTIDE SEQUENCE [LARGE SCALE GENOMIC DNA]</scope>
    <source>
        <strain evidence="3 4">DT72</strain>
    </source>
</reference>
<evidence type="ECO:0000259" key="2">
    <source>
        <dbReference type="Pfam" id="PF26256"/>
    </source>
</evidence>
<keyword evidence="1" id="KW-0812">Transmembrane</keyword>
<name>A0ABD5WJU6_9EURY</name>
<dbReference type="AlphaFoldDB" id="A0ABD5WJU6"/>
<sequence length="89" mass="9860">MSEANTDTEIPEESTTDFELRTNLYRAALALFVLLAVVAVIQLYASVNATINTFITHEYRPLFRAAFNLVVLLVAGLGISWSVRELVGE</sequence>
<comment type="caution">
    <text evidence="3">The sequence shown here is derived from an EMBL/GenBank/DDBJ whole genome shotgun (WGS) entry which is preliminary data.</text>
</comment>
<dbReference type="Pfam" id="PF26256">
    <property type="entry name" value="DUF8060"/>
    <property type="match status" value="1"/>
</dbReference>
<protein>
    <recommendedName>
        <fullName evidence="2">DUF8060 domain-containing protein</fullName>
    </recommendedName>
</protein>
<feature type="transmembrane region" description="Helical" evidence="1">
    <location>
        <begin position="24"/>
        <end position="45"/>
    </location>
</feature>
<keyword evidence="1" id="KW-0472">Membrane</keyword>
<dbReference type="GeneID" id="79303806"/>
<dbReference type="RefSeq" id="WP_276279243.1">
    <property type="nucleotide sequence ID" value="NZ_CP119809.1"/>
</dbReference>
<keyword evidence="1" id="KW-1133">Transmembrane helix</keyword>
<dbReference type="InterPro" id="IPR058373">
    <property type="entry name" value="DUF8060"/>
</dbReference>
<gene>
    <name evidence="3" type="ORF">ACFQJ6_05495</name>
</gene>
<feature type="domain" description="DUF8060" evidence="2">
    <location>
        <begin position="7"/>
        <end position="87"/>
    </location>
</feature>
<evidence type="ECO:0000313" key="4">
    <source>
        <dbReference type="Proteomes" id="UP001596407"/>
    </source>
</evidence>
<dbReference type="EMBL" id="JBHSZH010000005">
    <property type="protein sequence ID" value="MFC7079675.1"/>
    <property type="molecule type" value="Genomic_DNA"/>
</dbReference>
<evidence type="ECO:0000256" key="1">
    <source>
        <dbReference type="SAM" id="Phobius"/>
    </source>
</evidence>
<organism evidence="3 4">
    <name type="scientific">Halorussus caseinilyticus</name>
    <dbReference type="NCBI Taxonomy" id="3034025"/>
    <lineage>
        <taxon>Archaea</taxon>
        <taxon>Methanobacteriati</taxon>
        <taxon>Methanobacteriota</taxon>
        <taxon>Stenosarchaea group</taxon>
        <taxon>Halobacteria</taxon>
        <taxon>Halobacteriales</taxon>
        <taxon>Haladaptataceae</taxon>
        <taxon>Halorussus</taxon>
    </lineage>
</organism>
<feature type="transmembrane region" description="Helical" evidence="1">
    <location>
        <begin position="65"/>
        <end position="83"/>
    </location>
</feature>
<dbReference type="Proteomes" id="UP001596407">
    <property type="component" value="Unassembled WGS sequence"/>
</dbReference>